<evidence type="ECO:0000313" key="9">
    <source>
        <dbReference type="EMBL" id="AZP03334.1"/>
    </source>
</evidence>
<dbReference type="InterPro" id="IPR000086">
    <property type="entry name" value="NUDIX_hydrolase_dom"/>
</dbReference>
<dbReference type="InterPro" id="IPR020084">
    <property type="entry name" value="NUDIX_hydrolase_CS"/>
</dbReference>
<evidence type="ECO:0000256" key="5">
    <source>
        <dbReference type="ARBA" id="ARBA00022842"/>
    </source>
</evidence>
<evidence type="ECO:0000259" key="8">
    <source>
        <dbReference type="PROSITE" id="PS51462"/>
    </source>
</evidence>
<keyword evidence="10" id="KW-1185">Reference proteome</keyword>
<dbReference type="CDD" id="cd03426">
    <property type="entry name" value="NUDIX_CoAse_Nudt7"/>
    <property type="match status" value="1"/>
</dbReference>
<reference evidence="10" key="1">
    <citation type="submission" date="2018-12" db="EMBL/GenBank/DDBJ databases">
        <title>Complete genome sequencing of Jeotgalibaca sp. H21T32.</title>
        <authorList>
            <person name="Bae J.-W."/>
            <person name="Lee S.-Y."/>
        </authorList>
    </citation>
    <scope>NUCLEOTIDE SEQUENCE [LARGE SCALE GENOMIC DNA]</scope>
    <source>
        <strain evidence="10">H21T32</strain>
    </source>
</reference>
<evidence type="ECO:0000256" key="7">
    <source>
        <dbReference type="RuleBase" id="RU003476"/>
    </source>
</evidence>
<dbReference type="PANTHER" id="PTHR12992">
    <property type="entry name" value="NUDIX HYDROLASE"/>
    <property type="match status" value="1"/>
</dbReference>
<dbReference type="InterPro" id="IPR045121">
    <property type="entry name" value="CoAse"/>
</dbReference>
<comment type="cofactor">
    <cofactor evidence="1">
        <name>Mn(2+)</name>
        <dbReference type="ChEBI" id="CHEBI:29035"/>
    </cofactor>
</comment>
<keyword evidence="6" id="KW-0464">Manganese</keyword>
<dbReference type="KEGG" id="jeh:EJN90_00865"/>
<dbReference type="EMBL" id="CP034465">
    <property type="protein sequence ID" value="AZP03334.1"/>
    <property type="molecule type" value="Genomic_DNA"/>
</dbReference>
<dbReference type="GO" id="GO:0010945">
    <property type="term" value="F:coenzyme A diphosphatase activity"/>
    <property type="evidence" value="ECO:0007669"/>
    <property type="project" value="InterPro"/>
</dbReference>
<organism evidence="9 10">
    <name type="scientific">Jeotgalibaca ciconiae</name>
    <dbReference type="NCBI Taxonomy" id="2496265"/>
    <lineage>
        <taxon>Bacteria</taxon>
        <taxon>Bacillati</taxon>
        <taxon>Bacillota</taxon>
        <taxon>Bacilli</taxon>
        <taxon>Lactobacillales</taxon>
        <taxon>Carnobacteriaceae</taxon>
        <taxon>Jeotgalibaca</taxon>
    </lineage>
</organism>
<proteinExistence type="inferred from homology"/>
<dbReference type="PRINTS" id="PR00502">
    <property type="entry name" value="NUDIXFAMILY"/>
</dbReference>
<evidence type="ECO:0000256" key="6">
    <source>
        <dbReference type="ARBA" id="ARBA00023211"/>
    </source>
</evidence>
<evidence type="ECO:0000313" key="10">
    <source>
        <dbReference type="Proteomes" id="UP000273326"/>
    </source>
</evidence>
<feature type="domain" description="Nudix hydrolase" evidence="8">
    <location>
        <begin position="20"/>
        <end position="150"/>
    </location>
</feature>
<dbReference type="SUPFAM" id="SSF55811">
    <property type="entry name" value="Nudix"/>
    <property type="match status" value="1"/>
</dbReference>
<dbReference type="PROSITE" id="PS51462">
    <property type="entry name" value="NUDIX"/>
    <property type="match status" value="1"/>
</dbReference>
<comment type="cofactor">
    <cofactor evidence="2">
        <name>Mg(2+)</name>
        <dbReference type="ChEBI" id="CHEBI:18420"/>
    </cofactor>
</comment>
<dbReference type="PANTHER" id="PTHR12992:SF11">
    <property type="entry name" value="MITOCHONDRIAL COENZYME A DIPHOSPHATASE NUDT8"/>
    <property type="match status" value="1"/>
</dbReference>
<evidence type="ECO:0000256" key="4">
    <source>
        <dbReference type="ARBA" id="ARBA00022801"/>
    </source>
</evidence>
<sequence length="207" mass="24292">MLDRIEEILNNYQSKPLGKQRLFSVMLPLIHRNGEWHILYEVRSNHISQPGETAFPGGAVEAGETFEEAAVRETMEELNITREHINILGEIDFIANEYTIIHCFVGQLSIPFEEIYFNEEVASLFTVPLRYFIENRPTYYTSEYYLKHEEDFPFDRIPNGKDYKFRAGKHRIPFYQLNGHSLWGFTANLTDHFIDVLEANKVEPSQR</sequence>
<dbReference type="Pfam" id="PF00293">
    <property type="entry name" value="NUDIX"/>
    <property type="match status" value="1"/>
</dbReference>
<evidence type="ECO:0000256" key="1">
    <source>
        <dbReference type="ARBA" id="ARBA00001936"/>
    </source>
</evidence>
<dbReference type="GO" id="GO:0046872">
    <property type="term" value="F:metal ion binding"/>
    <property type="evidence" value="ECO:0007669"/>
    <property type="project" value="UniProtKB-KW"/>
</dbReference>
<evidence type="ECO:0000256" key="2">
    <source>
        <dbReference type="ARBA" id="ARBA00001946"/>
    </source>
</evidence>
<dbReference type="Proteomes" id="UP000273326">
    <property type="component" value="Chromosome"/>
</dbReference>
<accession>A0A3S9H7N0</accession>
<dbReference type="AlphaFoldDB" id="A0A3S9H7N0"/>
<protein>
    <submittedName>
        <fullName evidence="9">CoA pyrophosphatase</fullName>
    </submittedName>
</protein>
<evidence type="ECO:0000256" key="3">
    <source>
        <dbReference type="ARBA" id="ARBA00022723"/>
    </source>
</evidence>
<keyword evidence="5" id="KW-0460">Magnesium</keyword>
<keyword evidence="4 7" id="KW-0378">Hydrolase</keyword>
<keyword evidence="3" id="KW-0479">Metal-binding</keyword>
<gene>
    <name evidence="9" type="ORF">EJN90_00865</name>
</gene>
<dbReference type="PROSITE" id="PS00893">
    <property type="entry name" value="NUDIX_BOX"/>
    <property type="match status" value="1"/>
</dbReference>
<dbReference type="InterPro" id="IPR020476">
    <property type="entry name" value="Nudix_hydrolase"/>
</dbReference>
<dbReference type="InterPro" id="IPR015797">
    <property type="entry name" value="NUDIX_hydrolase-like_dom_sf"/>
</dbReference>
<name>A0A3S9H7N0_9LACT</name>
<dbReference type="OrthoDB" id="9802805at2"/>
<dbReference type="RefSeq" id="WP_126108435.1">
    <property type="nucleotide sequence ID" value="NZ_CP034465.1"/>
</dbReference>
<comment type="similarity">
    <text evidence="7">Belongs to the Nudix hydrolase family.</text>
</comment>
<dbReference type="Gene3D" id="3.90.79.10">
    <property type="entry name" value="Nucleoside Triphosphate Pyrophosphohydrolase"/>
    <property type="match status" value="1"/>
</dbReference>